<evidence type="ECO:0000256" key="2">
    <source>
        <dbReference type="ARBA" id="ARBA00022692"/>
    </source>
</evidence>
<dbReference type="RefSeq" id="XP_019038001.1">
    <property type="nucleotide sequence ID" value="XM_019180653.1"/>
</dbReference>
<comment type="subcellular location">
    <subcellularLocation>
        <location evidence="1">Membrane</location>
        <topology evidence="1">Multi-pass membrane protein</topology>
    </subcellularLocation>
</comment>
<keyword evidence="8" id="KW-1185">Reference proteome</keyword>
<evidence type="ECO:0000313" key="8">
    <source>
        <dbReference type="Proteomes" id="UP000094112"/>
    </source>
</evidence>
<accession>A0A1E3P0R1</accession>
<dbReference type="STRING" id="683960.A0A1E3P0R1"/>
<feature type="transmembrane region" description="Helical" evidence="5">
    <location>
        <begin position="6"/>
        <end position="29"/>
    </location>
</feature>
<keyword evidence="4 5" id="KW-0472">Membrane</keyword>
<evidence type="ECO:0000259" key="6">
    <source>
        <dbReference type="Pfam" id="PF08510"/>
    </source>
</evidence>
<evidence type="ECO:0000256" key="1">
    <source>
        <dbReference type="ARBA" id="ARBA00004141"/>
    </source>
</evidence>
<protein>
    <recommendedName>
        <fullName evidence="6">PIG-P domain-containing protein</fullName>
    </recommendedName>
</protein>
<reference evidence="7 8" key="1">
    <citation type="journal article" date="2016" name="Proc. Natl. Acad. Sci. U.S.A.">
        <title>Comparative genomics of biotechnologically important yeasts.</title>
        <authorList>
            <person name="Riley R."/>
            <person name="Haridas S."/>
            <person name="Wolfe K.H."/>
            <person name="Lopes M.R."/>
            <person name="Hittinger C.T."/>
            <person name="Goeker M."/>
            <person name="Salamov A.A."/>
            <person name="Wisecaver J.H."/>
            <person name="Long T.M."/>
            <person name="Calvey C.H."/>
            <person name="Aerts A.L."/>
            <person name="Barry K.W."/>
            <person name="Choi C."/>
            <person name="Clum A."/>
            <person name="Coughlan A.Y."/>
            <person name="Deshpande S."/>
            <person name="Douglass A.P."/>
            <person name="Hanson S.J."/>
            <person name="Klenk H.-P."/>
            <person name="LaButti K.M."/>
            <person name="Lapidus A."/>
            <person name="Lindquist E.A."/>
            <person name="Lipzen A.M."/>
            <person name="Meier-Kolthoff J.P."/>
            <person name="Ohm R.A."/>
            <person name="Otillar R.P."/>
            <person name="Pangilinan J.L."/>
            <person name="Peng Y."/>
            <person name="Rokas A."/>
            <person name="Rosa C.A."/>
            <person name="Scheuner C."/>
            <person name="Sibirny A.A."/>
            <person name="Slot J.C."/>
            <person name="Stielow J.B."/>
            <person name="Sun H."/>
            <person name="Kurtzman C.P."/>
            <person name="Blackwell M."/>
            <person name="Grigoriev I.V."/>
            <person name="Jeffries T.W."/>
        </authorList>
    </citation>
    <scope>NUCLEOTIDE SEQUENCE [LARGE SCALE GENOMIC DNA]</scope>
    <source>
        <strain evidence="8">ATCC 58044 / CBS 1984 / NCYC 433 / NRRL Y-366-8</strain>
    </source>
</reference>
<dbReference type="OrthoDB" id="690928at2759"/>
<dbReference type="PANTHER" id="PTHR46346">
    <property type="entry name" value="PHOSPHATIDYLINOSITOL N-ACETYLGLUCOSAMINYLTRANSFERASE SUBUNIT P"/>
    <property type="match status" value="1"/>
</dbReference>
<evidence type="ECO:0000256" key="4">
    <source>
        <dbReference type="ARBA" id="ARBA00023136"/>
    </source>
</evidence>
<sequence length="114" mass="13558">EYRGFALYLIISVFHLIWLCWTFAPARYLEKIGIYYYPSRWWSLSLSCTVLMGMLYTYIALQMWNVEVETLKLDDLNTIVDDDAVLEKDLDKYGWCDTNGVYDLRITDVNKVLY</sequence>
<dbReference type="Pfam" id="PF08510">
    <property type="entry name" value="PIG-P"/>
    <property type="match status" value="1"/>
</dbReference>
<dbReference type="GO" id="GO:0016020">
    <property type="term" value="C:membrane"/>
    <property type="evidence" value="ECO:0007669"/>
    <property type="project" value="UniProtKB-SubCell"/>
</dbReference>
<gene>
    <name evidence="7" type="ORF">WICANDRAFT_15671</name>
</gene>
<dbReference type="AlphaFoldDB" id="A0A1E3P0R1"/>
<dbReference type="InterPro" id="IPR052263">
    <property type="entry name" value="GPI_Anchor_Biosynth"/>
</dbReference>
<dbReference type="GeneID" id="30197899"/>
<dbReference type="InterPro" id="IPR013717">
    <property type="entry name" value="PIG-P"/>
</dbReference>
<dbReference type="GO" id="GO:0005783">
    <property type="term" value="C:endoplasmic reticulum"/>
    <property type="evidence" value="ECO:0007669"/>
    <property type="project" value="TreeGrafter"/>
</dbReference>
<proteinExistence type="predicted"/>
<organism evidence="7 8">
    <name type="scientific">Wickerhamomyces anomalus (strain ATCC 58044 / CBS 1984 / NCYC 433 / NRRL Y-366-8)</name>
    <name type="common">Yeast</name>
    <name type="synonym">Hansenula anomala</name>
    <dbReference type="NCBI Taxonomy" id="683960"/>
    <lineage>
        <taxon>Eukaryota</taxon>
        <taxon>Fungi</taxon>
        <taxon>Dikarya</taxon>
        <taxon>Ascomycota</taxon>
        <taxon>Saccharomycotina</taxon>
        <taxon>Saccharomycetes</taxon>
        <taxon>Phaffomycetales</taxon>
        <taxon>Wickerhamomycetaceae</taxon>
        <taxon>Wickerhamomyces</taxon>
    </lineage>
</organism>
<dbReference type="Proteomes" id="UP000094112">
    <property type="component" value="Unassembled WGS sequence"/>
</dbReference>
<evidence type="ECO:0000313" key="7">
    <source>
        <dbReference type="EMBL" id="ODQ58794.1"/>
    </source>
</evidence>
<dbReference type="PANTHER" id="PTHR46346:SF1">
    <property type="entry name" value="PHOSPHATIDYLINOSITOL N-ACETYLGLUCOSAMINYLTRANSFERASE SUBUNIT P"/>
    <property type="match status" value="1"/>
</dbReference>
<keyword evidence="3 5" id="KW-1133">Transmembrane helix</keyword>
<keyword evidence="2 5" id="KW-0812">Transmembrane</keyword>
<name>A0A1E3P0R1_WICAA</name>
<evidence type="ECO:0000256" key="3">
    <source>
        <dbReference type="ARBA" id="ARBA00022989"/>
    </source>
</evidence>
<feature type="transmembrane region" description="Helical" evidence="5">
    <location>
        <begin position="41"/>
        <end position="61"/>
    </location>
</feature>
<feature type="domain" description="PIG-P" evidence="6">
    <location>
        <begin position="1"/>
        <end position="114"/>
    </location>
</feature>
<dbReference type="GO" id="GO:0006506">
    <property type="term" value="P:GPI anchor biosynthetic process"/>
    <property type="evidence" value="ECO:0007669"/>
    <property type="project" value="TreeGrafter"/>
</dbReference>
<feature type="non-terminal residue" evidence="7">
    <location>
        <position position="1"/>
    </location>
</feature>
<dbReference type="EMBL" id="KV454211">
    <property type="protein sequence ID" value="ODQ58794.1"/>
    <property type="molecule type" value="Genomic_DNA"/>
</dbReference>
<evidence type="ECO:0000256" key="5">
    <source>
        <dbReference type="SAM" id="Phobius"/>
    </source>
</evidence>
<feature type="non-terminal residue" evidence="7">
    <location>
        <position position="114"/>
    </location>
</feature>